<proteinExistence type="predicted"/>
<feature type="region of interest" description="Disordered" evidence="1">
    <location>
        <begin position="1"/>
        <end position="48"/>
    </location>
</feature>
<evidence type="ECO:0000313" key="3">
    <source>
        <dbReference type="Proteomes" id="UP001249851"/>
    </source>
</evidence>
<organism evidence="2 3">
    <name type="scientific">Acropora cervicornis</name>
    <name type="common">Staghorn coral</name>
    <dbReference type="NCBI Taxonomy" id="6130"/>
    <lineage>
        <taxon>Eukaryota</taxon>
        <taxon>Metazoa</taxon>
        <taxon>Cnidaria</taxon>
        <taxon>Anthozoa</taxon>
        <taxon>Hexacorallia</taxon>
        <taxon>Scleractinia</taxon>
        <taxon>Astrocoeniina</taxon>
        <taxon>Acroporidae</taxon>
        <taxon>Acropora</taxon>
    </lineage>
</organism>
<reference evidence="2" key="2">
    <citation type="journal article" date="2023" name="Science">
        <title>Genomic signatures of disease resistance in endangered staghorn corals.</title>
        <authorList>
            <person name="Vollmer S.V."/>
            <person name="Selwyn J.D."/>
            <person name="Despard B.A."/>
            <person name="Roesel C.L."/>
        </authorList>
    </citation>
    <scope>NUCLEOTIDE SEQUENCE</scope>
    <source>
        <strain evidence="2">K2</strain>
    </source>
</reference>
<dbReference type="AlphaFoldDB" id="A0AAD9QSD9"/>
<dbReference type="Proteomes" id="UP001249851">
    <property type="component" value="Unassembled WGS sequence"/>
</dbReference>
<gene>
    <name evidence="2" type="ORF">P5673_009268</name>
</gene>
<reference evidence="2" key="1">
    <citation type="journal article" date="2023" name="G3 (Bethesda)">
        <title>Whole genome assembly and annotation of the endangered Caribbean coral Acropora cervicornis.</title>
        <authorList>
            <person name="Selwyn J.D."/>
            <person name="Vollmer S.V."/>
        </authorList>
    </citation>
    <scope>NUCLEOTIDE SEQUENCE</scope>
    <source>
        <strain evidence="2">K2</strain>
    </source>
</reference>
<comment type="caution">
    <text evidence="2">The sequence shown here is derived from an EMBL/GenBank/DDBJ whole genome shotgun (WGS) entry which is preliminary data.</text>
</comment>
<evidence type="ECO:0000313" key="2">
    <source>
        <dbReference type="EMBL" id="KAK2566624.1"/>
    </source>
</evidence>
<accession>A0AAD9QSD9</accession>
<protein>
    <submittedName>
        <fullName evidence="2">Uncharacterized protein</fullName>
    </submittedName>
</protein>
<evidence type="ECO:0000256" key="1">
    <source>
        <dbReference type="SAM" id="MobiDB-lite"/>
    </source>
</evidence>
<sequence>MTMNGMNGPKNGLQIKWTGREKKKHQREQRDTQLTNLKLKTSEKNQPTRLNNLFKSQKKIYSTALTGRSVHTKPSVACFKLAYPDSCTIDTLDSMIVSFEDKLCRHDVHSAEIRKDRLTIVGKPDSLELDEVLEAN</sequence>
<keyword evidence="3" id="KW-1185">Reference proteome</keyword>
<name>A0AAD9QSD9_ACRCE</name>
<feature type="compositionally biased region" description="Polar residues" evidence="1">
    <location>
        <begin position="32"/>
        <end position="48"/>
    </location>
</feature>
<dbReference type="EMBL" id="JARQWQ010000016">
    <property type="protein sequence ID" value="KAK2566624.1"/>
    <property type="molecule type" value="Genomic_DNA"/>
</dbReference>